<feature type="transmembrane region" description="Helical" evidence="1">
    <location>
        <begin position="41"/>
        <end position="63"/>
    </location>
</feature>
<keyword evidence="1" id="KW-0472">Membrane</keyword>
<dbReference type="AlphaFoldDB" id="A0A1A9X1Q5"/>
<reference evidence="2" key="2">
    <citation type="submission" date="2020-05" db="UniProtKB">
        <authorList>
            <consortium name="EnsemblMetazoa"/>
        </authorList>
    </citation>
    <scope>IDENTIFICATION</scope>
    <source>
        <strain evidence="2">IAEA</strain>
    </source>
</reference>
<organism evidence="2 3">
    <name type="scientific">Glossina brevipalpis</name>
    <dbReference type="NCBI Taxonomy" id="37001"/>
    <lineage>
        <taxon>Eukaryota</taxon>
        <taxon>Metazoa</taxon>
        <taxon>Ecdysozoa</taxon>
        <taxon>Arthropoda</taxon>
        <taxon>Hexapoda</taxon>
        <taxon>Insecta</taxon>
        <taxon>Pterygota</taxon>
        <taxon>Neoptera</taxon>
        <taxon>Endopterygota</taxon>
        <taxon>Diptera</taxon>
        <taxon>Brachycera</taxon>
        <taxon>Muscomorpha</taxon>
        <taxon>Hippoboscoidea</taxon>
        <taxon>Glossinidae</taxon>
        <taxon>Glossina</taxon>
    </lineage>
</organism>
<dbReference type="EnsemblMetazoa" id="GBRI041015-RA">
    <property type="protein sequence ID" value="GBRI041015-PA"/>
    <property type="gene ID" value="GBRI041015"/>
</dbReference>
<keyword evidence="1" id="KW-1133">Transmembrane helix</keyword>
<reference evidence="3" key="1">
    <citation type="submission" date="2014-03" db="EMBL/GenBank/DDBJ databases">
        <authorList>
            <person name="Aksoy S."/>
            <person name="Warren W."/>
            <person name="Wilson R.K."/>
        </authorList>
    </citation>
    <scope>NUCLEOTIDE SEQUENCE [LARGE SCALE GENOMIC DNA]</scope>
    <source>
        <strain evidence="3">IAEA</strain>
    </source>
</reference>
<protein>
    <submittedName>
        <fullName evidence="2">Uncharacterized protein</fullName>
    </submittedName>
</protein>
<dbReference type="Proteomes" id="UP000091820">
    <property type="component" value="Unassembled WGS sequence"/>
</dbReference>
<evidence type="ECO:0000313" key="2">
    <source>
        <dbReference type="EnsemblMetazoa" id="GBRI041015-PA"/>
    </source>
</evidence>
<name>A0A1A9X1Q5_9MUSC</name>
<evidence type="ECO:0000313" key="3">
    <source>
        <dbReference type="Proteomes" id="UP000091820"/>
    </source>
</evidence>
<keyword evidence="3" id="KW-1185">Reference proteome</keyword>
<sequence length="111" mass="12799">MKRIQLCLETQLVNQQFNQRPFIKFWNVKVGSQDKERKRGLLYHAIKVTINAFLWSTFLTLHFCPYRYPVQLVVISTSGVKPETSSVFDACDDALFSNARGYIFGFSNGNV</sequence>
<proteinExistence type="predicted"/>
<accession>A0A1A9X1Q5</accession>
<evidence type="ECO:0000256" key="1">
    <source>
        <dbReference type="SAM" id="Phobius"/>
    </source>
</evidence>
<keyword evidence="1" id="KW-0812">Transmembrane</keyword>
<dbReference type="VEuPathDB" id="VectorBase:GBRI041015"/>